<keyword evidence="1" id="KW-1185">Reference proteome</keyword>
<dbReference type="AlphaFoldDB" id="A0A0N5BD45"/>
<organism evidence="1 2">
    <name type="scientific">Strongyloides papillosus</name>
    <name type="common">Intestinal threadworm</name>
    <dbReference type="NCBI Taxonomy" id="174720"/>
    <lineage>
        <taxon>Eukaryota</taxon>
        <taxon>Metazoa</taxon>
        <taxon>Ecdysozoa</taxon>
        <taxon>Nematoda</taxon>
        <taxon>Chromadorea</taxon>
        <taxon>Rhabditida</taxon>
        <taxon>Tylenchina</taxon>
        <taxon>Panagrolaimomorpha</taxon>
        <taxon>Strongyloidoidea</taxon>
        <taxon>Strongyloididae</taxon>
        <taxon>Strongyloides</taxon>
    </lineage>
</organism>
<accession>A0A0N5BD45</accession>
<dbReference type="Proteomes" id="UP000046392">
    <property type="component" value="Unplaced"/>
</dbReference>
<evidence type="ECO:0000313" key="1">
    <source>
        <dbReference type="Proteomes" id="UP000046392"/>
    </source>
</evidence>
<protein>
    <submittedName>
        <fullName evidence="2">Ras-GAP domain-containing protein</fullName>
    </submittedName>
</protein>
<proteinExistence type="predicted"/>
<evidence type="ECO:0000313" key="2">
    <source>
        <dbReference type="WBParaSite" id="SPAL_0000393600.1"/>
    </source>
</evidence>
<name>A0A0N5BD45_STREA</name>
<sequence length="461" mass="53202">MASNDRDYESSQLATANYTDTTTKILNLNEDCETKVIDINDSRTRELTRNVLWSSNKHGTFMTQYINQNGCSMSLDNISTISEEATRQLNKDILGQLSNAMESNIEQSTSSYNAPKNTKKTTKSESLFTKIFMHVMGNDQFELRYNQEVEIKGNTLLAKGIEILKTKRGLQRDVGFNTNNIDKRVYGFLADCFMCLIPEELRKKDGCCELFLHCVVNYFNIEDFTFSSERIINICKLRKKRMIIKPKEVQLNINNTIIEAMNNLKKITNAVEFSLIFIRDLTQLNIFQNNLDEMLDLYRKKLTSKVNERIPEMDKINDSIAIITSYTKNLLNNLIVEDDDHCFYYIIEAFFKHFKISNPCLSVNAVSSSSNGVYKETSSCYTHYIVFLGTVPLFTELNYENAIIKWIKCNIIAKDLRMNDPHRNLFQLIMQLANGKGNRIIKGRAEPNQLIKLIVQNIRLS</sequence>
<dbReference type="WBParaSite" id="SPAL_0000393600.1">
    <property type="protein sequence ID" value="SPAL_0000393600.1"/>
    <property type="gene ID" value="SPAL_0000393600"/>
</dbReference>
<reference evidence="2" key="1">
    <citation type="submission" date="2017-02" db="UniProtKB">
        <authorList>
            <consortium name="WormBaseParasite"/>
        </authorList>
    </citation>
    <scope>IDENTIFICATION</scope>
</reference>